<gene>
    <name evidence="9" type="ORF">BB561_002346</name>
</gene>
<dbReference type="SUPFAM" id="SSF52172">
    <property type="entry name" value="CheY-like"/>
    <property type="match status" value="1"/>
</dbReference>
<dbReference type="InterPro" id="IPR036390">
    <property type="entry name" value="WH_DNA-bd_sf"/>
</dbReference>
<comment type="subcellular location">
    <subcellularLocation>
        <location evidence="1">Nucleus</location>
    </subcellularLocation>
</comment>
<comment type="caution">
    <text evidence="9">The sequence shown here is derived from an EMBL/GenBank/DDBJ whole genome shotgun (WGS) entry which is preliminary data.</text>
</comment>
<keyword evidence="2 6" id="KW-0597">Phosphoprotein</keyword>
<dbReference type="CDD" id="cd17546">
    <property type="entry name" value="REC_hyHK_CKI1_RcsC-like"/>
    <property type="match status" value="1"/>
</dbReference>
<evidence type="ECO:0000256" key="6">
    <source>
        <dbReference type="PROSITE-ProRule" id="PRU00169"/>
    </source>
</evidence>
<feature type="region of interest" description="Disordered" evidence="7">
    <location>
        <begin position="402"/>
        <end position="422"/>
    </location>
</feature>
<feature type="domain" description="Response regulatory" evidence="8">
    <location>
        <begin position="543"/>
        <end position="657"/>
    </location>
</feature>
<dbReference type="InterPro" id="IPR036388">
    <property type="entry name" value="WH-like_DNA-bd_sf"/>
</dbReference>
<keyword evidence="4" id="KW-0238">DNA-binding</keyword>
<dbReference type="SUPFAM" id="SSF46785">
    <property type="entry name" value="Winged helix' DNA-binding domain"/>
    <property type="match status" value="1"/>
</dbReference>
<evidence type="ECO:0000256" key="3">
    <source>
        <dbReference type="ARBA" id="ARBA00023012"/>
    </source>
</evidence>
<dbReference type="InterPro" id="IPR000232">
    <property type="entry name" value="HSF_DNA-bd"/>
</dbReference>
<dbReference type="STRING" id="133385.A0A2T9YQZ6"/>
<name>A0A2T9YQZ6_9FUNG</name>
<sequence>MFTQDDELAKILAGVPEFVKKLFRILEMESYKDIILWSNSGKSFLVNDQAKFSNFFKHQSFQKNHPKLLERIKRKPVGKARTGRLSFDPINSTNSIVSGLQPDSLNSRKIDTTPTQCSALSYNIEPSDKPFEFSNLDSTNTIPTDQSKPINPIAELNNQVKFLLSQNNSIIQYITNLTSHYNNTISELAGCLKSSHRNNIIMSDFIKSIDSPNQEAQKLKNDLLNSTNEILDFTKISQFSNFGNPLNTHDQSISQDPILSLENIPSATNFSFISQLPPNNTDSNVFNASNFNFKPSNSLDKLPVHNFKLDLTNSKQISDPNSSLVESSDKSKTNLENISINYPTIPTTKSNNLNTPNPIALNNLQDVITDTNKGSNFNTSKINSTLEEDSISYQAFEKNKDKYLDSTSNKPQYKPKNDNNTNINTMSSDLAQTNSDFVNSFNHNIFENNESAETKNDGRKSLDLLYKNINKQSLINEMLSKEVNFSHKHFLDNSDSRFAIVFKKSKYSQKSSSIIKNLNKINLKAKNNGSIISNSVIWTKPPKVLLVEDGEVDRDVASKLLKIFGCSIDLASDGNVAVEKMNYENYDIVLMDILMPNLDGVSATSYIRAFDKITPIISVTSTADKKSCTLYFNTGMNEVLEKPITKDNVFKILNKYCAHLHTPKQSKIENIPEAFALNYNSGFQYANMNRITEIKDTNEDHKDCSALSTKNDSIVCTNVNNIRNDVHENSKNTTNALHGDNFGCLQTINNESANDNILRIFENYKYNIHNADNNSLVESFSTNRDFHNNPNINSQDNLTINYFKQQCEQINNSSTEQNSLISNFEQHSKSLKPDEKVINLDIDLSKRFSMPKNQLPFDNLYAHSKSKNTNSNFENNNNQVNTSISDAKSVLDLYAIYKSEPHLLSIFNSLNASASKNSKKETMKPADDPKINDNQTFQAPIFTFQNFPMENISHNIKNSSNSFSNKIPESGPFSNICSEAENISINSFNNHTQNSKLTNSSFYKLKS</sequence>
<evidence type="ECO:0000259" key="8">
    <source>
        <dbReference type="PROSITE" id="PS50110"/>
    </source>
</evidence>
<dbReference type="GO" id="GO:0003700">
    <property type="term" value="F:DNA-binding transcription factor activity"/>
    <property type="evidence" value="ECO:0007669"/>
    <property type="project" value="InterPro"/>
</dbReference>
<dbReference type="Pfam" id="PF00447">
    <property type="entry name" value="HSF_DNA-bind"/>
    <property type="match status" value="1"/>
</dbReference>
<dbReference type="AlphaFoldDB" id="A0A2T9YQZ6"/>
<keyword evidence="3" id="KW-0902">Two-component regulatory system</keyword>
<feature type="modified residue" description="4-aspartylphosphate" evidence="6">
    <location>
        <position position="592"/>
    </location>
</feature>
<dbReference type="InterPro" id="IPR001789">
    <property type="entry name" value="Sig_transdc_resp-reg_receiver"/>
</dbReference>
<keyword evidence="5" id="KW-0539">Nucleus</keyword>
<dbReference type="Gene3D" id="1.10.10.10">
    <property type="entry name" value="Winged helix-like DNA-binding domain superfamily/Winged helix DNA-binding domain"/>
    <property type="match status" value="1"/>
</dbReference>
<evidence type="ECO:0000256" key="1">
    <source>
        <dbReference type="ARBA" id="ARBA00004123"/>
    </source>
</evidence>
<dbReference type="GO" id="GO:0043565">
    <property type="term" value="F:sequence-specific DNA binding"/>
    <property type="evidence" value="ECO:0007669"/>
    <property type="project" value="InterPro"/>
</dbReference>
<dbReference type="SMART" id="SM00448">
    <property type="entry name" value="REC"/>
    <property type="match status" value="1"/>
</dbReference>
<dbReference type="PANTHER" id="PTHR45339:SF1">
    <property type="entry name" value="HYBRID SIGNAL TRANSDUCTION HISTIDINE KINASE J"/>
    <property type="match status" value="1"/>
</dbReference>
<evidence type="ECO:0000313" key="9">
    <source>
        <dbReference type="EMBL" id="PVU94684.1"/>
    </source>
</evidence>
<evidence type="ECO:0000256" key="4">
    <source>
        <dbReference type="ARBA" id="ARBA00023125"/>
    </source>
</evidence>
<dbReference type="PROSITE" id="PS50110">
    <property type="entry name" value="RESPONSE_REGULATORY"/>
    <property type="match status" value="1"/>
</dbReference>
<protein>
    <recommendedName>
        <fullName evidence="8">Response regulatory domain-containing protein</fullName>
    </recommendedName>
</protein>
<evidence type="ECO:0000313" key="10">
    <source>
        <dbReference type="Proteomes" id="UP000245383"/>
    </source>
</evidence>
<keyword evidence="10" id="KW-1185">Reference proteome</keyword>
<organism evidence="9 10">
    <name type="scientific">Smittium simulii</name>
    <dbReference type="NCBI Taxonomy" id="133385"/>
    <lineage>
        <taxon>Eukaryota</taxon>
        <taxon>Fungi</taxon>
        <taxon>Fungi incertae sedis</taxon>
        <taxon>Zoopagomycota</taxon>
        <taxon>Kickxellomycotina</taxon>
        <taxon>Harpellomycetes</taxon>
        <taxon>Harpellales</taxon>
        <taxon>Legeriomycetaceae</taxon>
        <taxon>Smittium</taxon>
    </lineage>
</organism>
<dbReference type="EMBL" id="MBFR01000079">
    <property type="protein sequence ID" value="PVU94684.1"/>
    <property type="molecule type" value="Genomic_DNA"/>
</dbReference>
<dbReference type="GO" id="GO:0000160">
    <property type="term" value="P:phosphorelay signal transduction system"/>
    <property type="evidence" value="ECO:0007669"/>
    <property type="project" value="UniProtKB-KW"/>
</dbReference>
<dbReference type="OrthoDB" id="60033at2759"/>
<dbReference type="InterPro" id="IPR011006">
    <property type="entry name" value="CheY-like_superfamily"/>
</dbReference>
<dbReference type="Gene3D" id="3.40.50.2300">
    <property type="match status" value="1"/>
</dbReference>
<dbReference type="PANTHER" id="PTHR45339">
    <property type="entry name" value="HYBRID SIGNAL TRANSDUCTION HISTIDINE KINASE J"/>
    <property type="match status" value="1"/>
</dbReference>
<dbReference type="GO" id="GO:0005634">
    <property type="term" value="C:nucleus"/>
    <property type="evidence" value="ECO:0007669"/>
    <property type="project" value="UniProtKB-SubCell"/>
</dbReference>
<evidence type="ECO:0000256" key="2">
    <source>
        <dbReference type="ARBA" id="ARBA00022553"/>
    </source>
</evidence>
<dbReference type="SMART" id="SM00415">
    <property type="entry name" value="HSF"/>
    <property type="match status" value="1"/>
</dbReference>
<proteinExistence type="predicted"/>
<evidence type="ECO:0000256" key="7">
    <source>
        <dbReference type="SAM" id="MobiDB-lite"/>
    </source>
</evidence>
<dbReference type="Pfam" id="PF00072">
    <property type="entry name" value="Response_reg"/>
    <property type="match status" value="1"/>
</dbReference>
<evidence type="ECO:0000256" key="5">
    <source>
        <dbReference type="ARBA" id="ARBA00023242"/>
    </source>
</evidence>
<accession>A0A2T9YQZ6</accession>
<reference evidence="9 10" key="1">
    <citation type="journal article" date="2018" name="MBio">
        <title>Comparative Genomics Reveals the Core Gene Toolbox for the Fungus-Insect Symbiosis.</title>
        <authorList>
            <person name="Wang Y."/>
            <person name="Stata M."/>
            <person name="Wang W."/>
            <person name="Stajich J.E."/>
            <person name="White M.M."/>
            <person name="Moncalvo J.M."/>
        </authorList>
    </citation>
    <scope>NUCLEOTIDE SEQUENCE [LARGE SCALE GENOMIC DNA]</scope>
    <source>
        <strain evidence="9 10">SWE-8-4</strain>
    </source>
</reference>
<dbReference type="Proteomes" id="UP000245383">
    <property type="component" value="Unassembled WGS sequence"/>
</dbReference>